<accession>F0J9X7</accession>
<evidence type="ECO:0000313" key="1">
    <source>
        <dbReference type="EMBL" id="DAA34647.1"/>
    </source>
</evidence>
<sequence>MACALPGLWWSAFPPTATTTAASGPERRRLWRTIASTVLREVVCSHRLCCVRTRSCTVPRDTIGT</sequence>
<dbReference type="AlphaFoldDB" id="F0J9X7"/>
<dbReference type="EMBL" id="BK007678">
    <property type="protein sequence ID" value="DAA34647.1"/>
    <property type="molecule type" value="mRNA"/>
</dbReference>
<protein>
    <submittedName>
        <fullName evidence="1">Hypothetical secreted peptide 1675</fullName>
    </submittedName>
</protein>
<reference evidence="1" key="1">
    <citation type="journal article" date="2011" name="BMC Genomics">
        <title>A further insight into the sialome of the tropical bont tick, Amblyomma variegatum.</title>
        <authorList>
            <person name="Ribeiro J.M."/>
            <person name="Anderson J.M."/>
            <person name="Manoukis N.C."/>
            <person name="Meng Z."/>
            <person name="Francishetti I.M."/>
        </authorList>
    </citation>
    <scope>NUCLEOTIDE SEQUENCE</scope>
    <source>
        <strain evidence="1">Amb_var-1675</strain>
        <tissue evidence="1">Salivary gland</tissue>
    </source>
</reference>
<name>F0J9X7_AMBVA</name>
<organism evidence="1">
    <name type="scientific">Amblyomma variegatum</name>
    <name type="common">Tropical bont tick</name>
    <dbReference type="NCBI Taxonomy" id="34610"/>
    <lineage>
        <taxon>Eukaryota</taxon>
        <taxon>Metazoa</taxon>
        <taxon>Ecdysozoa</taxon>
        <taxon>Arthropoda</taxon>
        <taxon>Chelicerata</taxon>
        <taxon>Arachnida</taxon>
        <taxon>Acari</taxon>
        <taxon>Parasitiformes</taxon>
        <taxon>Ixodida</taxon>
        <taxon>Ixodoidea</taxon>
        <taxon>Ixodidae</taxon>
        <taxon>Amblyomminae</taxon>
        <taxon>Amblyomma</taxon>
    </lineage>
</organism>
<proteinExistence type="evidence at transcript level"/>